<evidence type="ECO:0000313" key="3">
    <source>
        <dbReference type="EMBL" id="EEO26990.1"/>
    </source>
</evidence>
<dbReference type="AlphaFoldDB" id="C3X1A4"/>
<evidence type="ECO:0000256" key="2">
    <source>
        <dbReference type="SAM" id="Phobius"/>
    </source>
</evidence>
<evidence type="ECO:0000256" key="1">
    <source>
        <dbReference type="SAM" id="Coils"/>
    </source>
</evidence>
<dbReference type="InterPro" id="IPR005240">
    <property type="entry name" value="DUF389"/>
</dbReference>
<feature type="transmembrane region" description="Helical" evidence="2">
    <location>
        <begin position="107"/>
        <end position="130"/>
    </location>
</feature>
<reference evidence="3" key="1">
    <citation type="submission" date="2011-10" db="EMBL/GenBank/DDBJ databases">
        <title>The Genome Sequence of Oxalobacter formigenes HOxBLS.</title>
        <authorList>
            <consortium name="The Broad Institute Genome Sequencing Platform"/>
            <person name="Earl A."/>
            <person name="Ward D."/>
            <person name="Feldgarden M."/>
            <person name="Gevers D."/>
            <person name="Allison M.J."/>
            <person name="Humphrey S."/>
            <person name="Young S.K."/>
            <person name="Zeng Q."/>
            <person name="Gargeya S."/>
            <person name="Fitzgerald M."/>
            <person name="Haas B."/>
            <person name="Abouelleil A."/>
            <person name="Alvarado L."/>
            <person name="Arachchi H.M."/>
            <person name="Berlin A."/>
            <person name="Brown A."/>
            <person name="Chapman S.B."/>
            <person name="Chen Z."/>
            <person name="Dunbar C."/>
            <person name="Freedman E."/>
            <person name="Gearin G."/>
            <person name="Goldberg J."/>
            <person name="Griggs A."/>
            <person name="Gujja S."/>
            <person name="Heiman D."/>
            <person name="Howarth C."/>
            <person name="Larson L."/>
            <person name="Lui A."/>
            <person name="MacDonald P.J.P."/>
            <person name="Montmayeur A."/>
            <person name="Murphy C."/>
            <person name="Neiman D."/>
            <person name="Pearson M."/>
            <person name="Priest M."/>
            <person name="Roberts A."/>
            <person name="Saif S."/>
            <person name="Shea T."/>
            <person name="Shenoy N."/>
            <person name="Sisk P."/>
            <person name="Stolte C."/>
            <person name="Sykes S."/>
            <person name="Wortman J."/>
            <person name="Nusbaum C."/>
            <person name="Birren B."/>
        </authorList>
    </citation>
    <scope>NUCLEOTIDE SEQUENCE [LARGE SCALE GENOMIC DNA]</scope>
    <source>
        <strain evidence="3">HOxBLS</strain>
    </source>
</reference>
<dbReference type="PANTHER" id="PTHR20992:SF9">
    <property type="entry name" value="AT15442P-RELATED"/>
    <property type="match status" value="1"/>
</dbReference>
<dbReference type="HOGENOM" id="CLU_032897_0_0_4"/>
<proteinExistence type="predicted"/>
<comment type="caution">
    <text evidence="3">The sequence shown here is derived from an EMBL/GenBank/DDBJ whole genome shotgun (WGS) entry which is preliminary data.</text>
</comment>
<dbReference type="PANTHER" id="PTHR20992">
    <property type="entry name" value="AT15442P-RELATED"/>
    <property type="match status" value="1"/>
</dbReference>
<protein>
    <recommendedName>
        <fullName evidence="5">TIGR00341 family protein</fullName>
    </recommendedName>
</protein>
<sequence>MDPITSDVDRLLTRIKKALIVRFSLRVDQADDCEIDKNIREGVELNGTYLWILMCAILIASIGLNINSTAVIIGAMLISPLMGPIMGIGYGVGIYDFRLIHKAFKNLAIATVISFITSALYFYITPLSGAQSELLARTSPNIWDLLIALFGGMAGIIGATRKEKSNVIPGVAIATALMPPICTAAYGFVNGNVAYFLGASYLYLLNCIYIAVSSILIVWFIRPIARREIDEKLQLRIRLFLVSVVFVSFVPSVFIAVNFVHKQVFERDVSRFVNKELVFSKTFPIDFKSSYKNKTIDIVLVGKPLDEKTIAEIENSLPEYGLAGTRLVFKQVGMHQEDINAMKTALARDILEENRAEVEKKEQILQTLQENAESAEQKVKEEKENMYAGIAQEIYIQYPQIHELFFADAYVSRENEKNIDQIPTVIIVSKKNLAKDSRTKIEKWLKFRFQTAEIEVIFVNR</sequence>
<dbReference type="EMBL" id="ACDP02000029">
    <property type="protein sequence ID" value="EEO26990.1"/>
    <property type="molecule type" value="Genomic_DNA"/>
</dbReference>
<feature type="transmembrane region" description="Helical" evidence="2">
    <location>
        <begin position="48"/>
        <end position="66"/>
    </location>
</feature>
<dbReference type="RefSeq" id="WP_005875734.1">
    <property type="nucleotide sequence ID" value="NZ_CABMNL010000001.1"/>
</dbReference>
<feature type="transmembrane region" description="Helical" evidence="2">
    <location>
        <begin position="167"/>
        <end position="189"/>
    </location>
</feature>
<keyword evidence="2" id="KW-1133">Transmembrane helix</keyword>
<accession>C3X1A4</accession>
<feature type="transmembrane region" description="Helical" evidence="2">
    <location>
        <begin position="237"/>
        <end position="260"/>
    </location>
</feature>
<feature type="transmembrane region" description="Helical" evidence="2">
    <location>
        <begin position="142"/>
        <end position="160"/>
    </location>
</feature>
<keyword evidence="2" id="KW-0812">Transmembrane</keyword>
<dbReference type="Pfam" id="PF04087">
    <property type="entry name" value="DUF389"/>
    <property type="match status" value="1"/>
</dbReference>
<feature type="transmembrane region" description="Helical" evidence="2">
    <location>
        <begin position="201"/>
        <end position="225"/>
    </location>
</feature>
<evidence type="ECO:0008006" key="5">
    <source>
        <dbReference type="Google" id="ProtNLM"/>
    </source>
</evidence>
<keyword evidence="1" id="KW-0175">Coiled coil</keyword>
<feature type="transmembrane region" description="Helical" evidence="2">
    <location>
        <begin position="72"/>
        <end position="95"/>
    </location>
</feature>
<keyword evidence="2" id="KW-0472">Membrane</keyword>
<dbReference type="Proteomes" id="UP000003973">
    <property type="component" value="Unassembled WGS sequence"/>
</dbReference>
<evidence type="ECO:0000313" key="4">
    <source>
        <dbReference type="Proteomes" id="UP000003973"/>
    </source>
</evidence>
<keyword evidence="4" id="KW-1185">Reference proteome</keyword>
<organism evidence="3 4">
    <name type="scientific">Oxalobacter paraformigenes</name>
    <dbReference type="NCBI Taxonomy" id="556268"/>
    <lineage>
        <taxon>Bacteria</taxon>
        <taxon>Pseudomonadati</taxon>
        <taxon>Pseudomonadota</taxon>
        <taxon>Betaproteobacteria</taxon>
        <taxon>Burkholderiales</taxon>
        <taxon>Oxalobacteraceae</taxon>
        <taxon>Oxalobacter</taxon>
    </lineage>
</organism>
<gene>
    <name evidence="3" type="ORF">OFAG_00143</name>
</gene>
<feature type="coiled-coil region" evidence="1">
    <location>
        <begin position="348"/>
        <end position="385"/>
    </location>
</feature>
<dbReference type="eggNOG" id="COG1808">
    <property type="taxonomic scope" value="Bacteria"/>
</dbReference>
<name>C3X1A4_9BURK</name>